<protein>
    <recommendedName>
        <fullName evidence="2">GFO/IDH/MocA-like oxidoreductase domain-containing protein</fullName>
    </recommendedName>
</protein>
<dbReference type="Proteomes" id="UP000498740">
    <property type="component" value="Unassembled WGS sequence"/>
</dbReference>
<dbReference type="Gene3D" id="3.40.50.720">
    <property type="entry name" value="NAD(P)-binding Rossmann-like Domain"/>
    <property type="match status" value="1"/>
</dbReference>
<dbReference type="InterPro" id="IPR055170">
    <property type="entry name" value="GFO_IDH_MocA-like_dom"/>
</dbReference>
<evidence type="ECO:0000259" key="2">
    <source>
        <dbReference type="Pfam" id="PF22725"/>
    </source>
</evidence>
<gene>
    <name evidence="3" type="ORF">Smic_70550</name>
</gene>
<dbReference type="InterPro" id="IPR036291">
    <property type="entry name" value="NAD(P)-bd_dom_sf"/>
</dbReference>
<dbReference type="InterPro" id="IPR050463">
    <property type="entry name" value="Gfo/Idh/MocA_oxidrdct_glycsds"/>
</dbReference>
<dbReference type="AlphaFoldDB" id="A0A7J0D1V2"/>
<organism evidence="3 4">
    <name type="scientific">Streptomyces microflavus</name>
    <name type="common">Streptomyces lipmanii</name>
    <dbReference type="NCBI Taxonomy" id="1919"/>
    <lineage>
        <taxon>Bacteria</taxon>
        <taxon>Bacillati</taxon>
        <taxon>Actinomycetota</taxon>
        <taxon>Actinomycetes</taxon>
        <taxon>Kitasatosporales</taxon>
        <taxon>Streptomycetaceae</taxon>
        <taxon>Streptomyces</taxon>
    </lineage>
</organism>
<dbReference type="Pfam" id="PF22725">
    <property type="entry name" value="GFO_IDH_MocA_C3"/>
    <property type="match status" value="1"/>
</dbReference>
<dbReference type="EMBL" id="BLWD01000001">
    <property type="protein sequence ID" value="GFN08499.1"/>
    <property type="molecule type" value="Genomic_DNA"/>
</dbReference>
<dbReference type="SUPFAM" id="SSF51735">
    <property type="entry name" value="NAD(P)-binding Rossmann-fold domains"/>
    <property type="match status" value="1"/>
</dbReference>
<name>A0A7J0D1V2_STRMI</name>
<accession>A0A7J0D1V2</accession>
<sequence>MLCEKPLANTVAEAEAMVRAAEAAEARGQVAMVGFNYRKVPAITYARQLIADGRLGTLRHVRASYLQDWLVDPASPLTWRLKREHAGSGALGDLGAHIVDLAQYLAGSC</sequence>
<comment type="caution">
    <text evidence="3">The sequence shown here is derived from an EMBL/GenBank/DDBJ whole genome shotgun (WGS) entry which is preliminary data.</text>
</comment>
<dbReference type="GO" id="GO:0016491">
    <property type="term" value="F:oxidoreductase activity"/>
    <property type="evidence" value="ECO:0007669"/>
    <property type="project" value="UniProtKB-KW"/>
</dbReference>
<evidence type="ECO:0000313" key="3">
    <source>
        <dbReference type="EMBL" id="GFN08499.1"/>
    </source>
</evidence>
<evidence type="ECO:0000313" key="4">
    <source>
        <dbReference type="Proteomes" id="UP000498740"/>
    </source>
</evidence>
<dbReference type="Gene3D" id="3.30.360.10">
    <property type="entry name" value="Dihydrodipicolinate Reductase, domain 2"/>
    <property type="match status" value="1"/>
</dbReference>
<proteinExistence type="predicted"/>
<reference evidence="3 4" key="1">
    <citation type="submission" date="2020-05" db="EMBL/GenBank/DDBJ databases">
        <title>Whole genome shotgun sequence of Streptomyces microflavus NBRC 13062.</title>
        <authorList>
            <person name="Komaki H."/>
            <person name="Tamura T."/>
        </authorList>
    </citation>
    <scope>NUCLEOTIDE SEQUENCE [LARGE SCALE GENOMIC DNA]</scope>
    <source>
        <strain evidence="3 4">NBRC 13062</strain>
    </source>
</reference>
<evidence type="ECO:0000256" key="1">
    <source>
        <dbReference type="ARBA" id="ARBA00023002"/>
    </source>
</evidence>
<dbReference type="PANTHER" id="PTHR43818:SF11">
    <property type="entry name" value="BCDNA.GH03377"/>
    <property type="match status" value="1"/>
</dbReference>
<feature type="domain" description="GFO/IDH/MocA-like oxidoreductase" evidence="2">
    <location>
        <begin position="45"/>
        <end position="107"/>
    </location>
</feature>
<keyword evidence="1" id="KW-0560">Oxidoreductase</keyword>
<dbReference type="PANTHER" id="PTHR43818">
    <property type="entry name" value="BCDNA.GH03377"/>
    <property type="match status" value="1"/>
</dbReference>